<organism evidence="1 2">
    <name type="scientific">Desulfocapsa sulfexigens (strain DSM 10523 / SB164P1)</name>
    <dbReference type="NCBI Taxonomy" id="1167006"/>
    <lineage>
        <taxon>Bacteria</taxon>
        <taxon>Pseudomonadati</taxon>
        <taxon>Thermodesulfobacteriota</taxon>
        <taxon>Desulfobulbia</taxon>
        <taxon>Desulfobulbales</taxon>
        <taxon>Desulfocapsaceae</taxon>
        <taxon>Desulfocapsa</taxon>
    </lineage>
</organism>
<proteinExistence type="predicted"/>
<reference evidence="2" key="1">
    <citation type="journal article" date="2013" name="Stand. Genomic Sci.">
        <title>Complete genome sequence of Desulfocapsa sulfexigens, a marine deltaproteobacterium specialized in disproportionating inorganic sulfur compounds.</title>
        <authorList>
            <person name="Finster K.W."/>
            <person name="Kjeldsen K.U."/>
            <person name="Kube M."/>
            <person name="Reinhardt R."/>
            <person name="Mussmann M."/>
            <person name="Amann R."/>
            <person name="Schreiber L."/>
        </authorList>
    </citation>
    <scope>NUCLEOTIDE SEQUENCE [LARGE SCALE GENOMIC DNA]</scope>
    <source>
        <strain evidence="2">DSM 10523 / SB164P1</strain>
    </source>
</reference>
<dbReference type="RefSeq" id="WP_015403257.1">
    <property type="nucleotide sequence ID" value="NC_020304.1"/>
</dbReference>
<dbReference type="OrthoDB" id="5470929at2"/>
<evidence type="ECO:0000313" key="1">
    <source>
        <dbReference type="EMBL" id="AGF77561.1"/>
    </source>
</evidence>
<dbReference type="AlphaFoldDB" id="M1PM99"/>
<gene>
    <name evidence="1" type="ordered locus">UWK_00987</name>
</gene>
<dbReference type="Proteomes" id="UP000011721">
    <property type="component" value="Chromosome"/>
</dbReference>
<dbReference type="EMBL" id="CP003985">
    <property type="protein sequence ID" value="AGF77561.1"/>
    <property type="molecule type" value="Genomic_DNA"/>
</dbReference>
<sequence>MKNFLLLAVFVVFGLVFFSGCATMPQTWPENERNTETQMVVIQEKIGEGLQTRTLSLDESQVFLTTLKGIRTDYANLRDRRVYRDEWDRLSLRLDGLEEDIDRALIRPARMEGPGNGDRIIAIQRRIDDERISSRLLAREKREFQSRLDSIRREYFRMTEDGRYPPREESADVSQRLDLLERDLDRFR</sequence>
<dbReference type="PROSITE" id="PS51257">
    <property type="entry name" value="PROKAR_LIPOPROTEIN"/>
    <property type="match status" value="1"/>
</dbReference>
<protein>
    <recommendedName>
        <fullName evidence="3">Lipoprotein</fullName>
    </recommendedName>
</protein>
<dbReference type="KEGG" id="dsf:UWK_00987"/>
<evidence type="ECO:0000313" key="2">
    <source>
        <dbReference type="Proteomes" id="UP000011721"/>
    </source>
</evidence>
<evidence type="ECO:0008006" key="3">
    <source>
        <dbReference type="Google" id="ProtNLM"/>
    </source>
</evidence>
<name>M1PM99_DESSD</name>
<dbReference type="STRING" id="1167006.UWK_00987"/>
<accession>M1PM99</accession>
<keyword evidence="2" id="KW-1185">Reference proteome</keyword>
<dbReference type="HOGENOM" id="CLU_1438978_0_0_7"/>